<dbReference type="AlphaFoldDB" id="A0A8J3LJA6"/>
<keyword evidence="2" id="KW-1185">Reference proteome</keyword>
<gene>
    <name evidence="1" type="ORF">Cme02nite_38520</name>
</gene>
<dbReference type="RefSeq" id="WP_166379924.1">
    <property type="nucleotide sequence ID" value="NZ_BAAATT010000005.1"/>
</dbReference>
<name>A0A8J3LJA6_9ACTN</name>
<accession>A0A8J3LJA6</accession>
<comment type="caution">
    <text evidence="1">The sequence shown here is derived from an EMBL/GenBank/DDBJ whole genome shotgun (WGS) entry which is preliminary data.</text>
</comment>
<proteinExistence type="predicted"/>
<evidence type="ECO:0000313" key="2">
    <source>
        <dbReference type="Proteomes" id="UP000660339"/>
    </source>
</evidence>
<evidence type="ECO:0000313" key="1">
    <source>
        <dbReference type="EMBL" id="GIG15520.1"/>
    </source>
</evidence>
<reference evidence="1" key="1">
    <citation type="submission" date="2021-01" db="EMBL/GenBank/DDBJ databases">
        <title>Whole genome shotgun sequence of Catellatospora methionotrophica NBRC 14553.</title>
        <authorList>
            <person name="Komaki H."/>
            <person name="Tamura T."/>
        </authorList>
    </citation>
    <scope>NUCLEOTIDE SEQUENCE</scope>
    <source>
        <strain evidence="1">NBRC 14553</strain>
    </source>
</reference>
<protein>
    <submittedName>
        <fullName evidence="1">Uncharacterized protein</fullName>
    </submittedName>
</protein>
<dbReference type="EMBL" id="BONJ01000020">
    <property type="protein sequence ID" value="GIG15520.1"/>
    <property type="molecule type" value="Genomic_DNA"/>
</dbReference>
<dbReference type="Proteomes" id="UP000660339">
    <property type="component" value="Unassembled WGS sequence"/>
</dbReference>
<sequence>MRTTASRSPRAETGQVHNAARYKNSRNPCRCYKCSFSLAQYRIRVVRLKRKGCWQPFVDAEPVRQHVRRLMAAGVGRRRVAELAQVDGACITRLLYGQRGRLTRQVRPGTAERILAIPVAESSKAPTRDVDALGVRRRIEALSAIGWSLAQQATEIGWDVRNLWAMMRRTVVRAQTAVAVEEMYDRLSMTPAPVGRGRTSALATAHRNGWFPPLAWDDIDDPAAVPCLMPAVDGSDPAADELQIQHWAAGHDHTLTRVEEVEIVRRLLVDETPFAEIARRLGRSQVWVTAVRREIEGGAGRVNGQELTA</sequence>
<organism evidence="1 2">
    <name type="scientific">Catellatospora methionotrophica</name>
    <dbReference type="NCBI Taxonomy" id="121620"/>
    <lineage>
        <taxon>Bacteria</taxon>
        <taxon>Bacillati</taxon>
        <taxon>Actinomycetota</taxon>
        <taxon>Actinomycetes</taxon>
        <taxon>Micromonosporales</taxon>
        <taxon>Micromonosporaceae</taxon>
        <taxon>Catellatospora</taxon>
    </lineage>
</organism>